<dbReference type="InterPro" id="IPR055294">
    <property type="entry name" value="FBL60-like"/>
</dbReference>
<reference evidence="2" key="1">
    <citation type="submission" date="2020-01" db="EMBL/GenBank/DDBJ databases">
        <authorList>
            <person name="Mishra B."/>
        </authorList>
    </citation>
    <scope>NUCLEOTIDE SEQUENCE [LARGE SCALE GENOMIC DNA]</scope>
</reference>
<dbReference type="PANTHER" id="PTHR31293">
    <property type="entry name" value="RNI-LIKE SUPERFAMILY PROTEIN"/>
    <property type="match status" value="1"/>
</dbReference>
<dbReference type="Gene3D" id="3.80.10.10">
    <property type="entry name" value="Ribonuclease Inhibitor"/>
    <property type="match status" value="1"/>
</dbReference>
<dbReference type="EMBL" id="CACVBM020000888">
    <property type="protein sequence ID" value="CAA7024378.1"/>
    <property type="molecule type" value="Genomic_DNA"/>
</dbReference>
<protein>
    <recommendedName>
        <fullName evidence="1">F-box domain-containing protein</fullName>
    </recommendedName>
</protein>
<keyword evidence="3" id="KW-1185">Reference proteome</keyword>
<dbReference type="CDD" id="cd22160">
    <property type="entry name" value="F-box_AtFBL13-like"/>
    <property type="match status" value="1"/>
</dbReference>
<dbReference type="Proteomes" id="UP000467841">
    <property type="component" value="Unassembled WGS sequence"/>
</dbReference>
<dbReference type="SUPFAM" id="SSF52047">
    <property type="entry name" value="RNI-like"/>
    <property type="match status" value="1"/>
</dbReference>
<dbReference type="AlphaFoldDB" id="A0A6D2IH57"/>
<dbReference type="InterPro" id="IPR055411">
    <property type="entry name" value="LRR_FXL15/At3g58940/PEG3-like"/>
</dbReference>
<dbReference type="Pfam" id="PF24758">
    <property type="entry name" value="LRR_At5g56370"/>
    <property type="match status" value="1"/>
</dbReference>
<organism evidence="2 3">
    <name type="scientific">Microthlaspi erraticum</name>
    <dbReference type="NCBI Taxonomy" id="1685480"/>
    <lineage>
        <taxon>Eukaryota</taxon>
        <taxon>Viridiplantae</taxon>
        <taxon>Streptophyta</taxon>
        <taxon>Embryophyta</taxon>
        <taxon>Tracheophyta</taxon>
        <taxon>Spermatophyta</taxon>
        <taxon>Magnoliopsida</taxon>
        <taxon>eudicotyledons</taxon>
        <taxon>Gunneridae</taxon>
        <taxon>Pentapetalae</taxon>
        <taxon>rosids</taxon>
        <taxon>malvids</taxon>
        <taxon>Brassicales</taxon>
        <taxon>Brassicaceae</taxon>
        <taxon>Coluteocarpeae</taxon>
        <taxon>Microthlaspi</taxon>
    </lineage>
</organism>
<dbReference type="InterPro" id="IPR036047">
    <property type="entry name" value="F-box-like_dom_sf"/>
</dbReference>
<evidence type="ECO:0000313" key="2">
    <source>
        <dbReference type="EMBL" id="CAA7024378.1"/>
    </source>
</evidence>
<dbReference type="SUPFAM" id="SSF81383">
    <property type="entry name" value="F-box domain"/>
    <property type="match status" value="1"/>
</dbReference>
<evidence type="ECO:0000259" key="1">
    <source>
        <dbReference type="PROSITE" id="PS50181"/>
    </source>
</evidence>
<dbReference type="PANTHER" id="PTHR31293:SF25">
    <property type="entry name" value="F-BOX_RNI SUPERFAMILY PROTEIN"/>
    <property type="match status" value="1"/>
</dbReference>
<feature type="domain" description="F-box" evidence="1">
    <location>
        <begin position="2"/>
        <end position="39"/>
    </location>
</feature>
<comment type="caution">
    <text evidence="2">The sequence shown here is derived from an EMBL/GenBank/DDBJ whole genome shotgun (WGS) entry which is preliminary data.</text>
</comment>
<gene>
    <name evidence="2" type="ORF">MERR_LOCUS11613</name>
</gene>
<dbReference type="InterPro" id="IPR032675">
    <property type="entry name" value="LRR_dom_sf"/>
</dbReference>
<dbReference type="OrthoDB" id="612216at2759"/>
<dbReference type="SMART" id="SM00256">
    <property type="entry name" value="FBOX"/>
    <property type="match status" value="1"/>
</dbReference>
<sequence>MMDFISTLPDEVLCHILSFLTTKHAASTSVLSKRWRDLIAFVPFVEIDDSDLLRPERDGVLEIFMDFVDRVLALQGDSRIKRFILDCKAGIDPDRVNRWIRVVLRRSVSVISLCTDFGDEYQLPPEVFVSKTLVSLKLKGGFVLDWISRGSVSLPMLRNLFLSSVGFRGGQFKMRLPACPVIETIDMEFMDWMVFDVNVSSETLKELFICCDGSYEDPESVCFDTPRLVYLWYSDFVAEDYPKVNLPNLVEARIDLKLDEHLFELARETNVDGGVEYDDEEDDVFLRFRNVWKLFSGMRNVEKLYLAPNTLQVLSLCCKSMPVFNKLKFLHIRSSEDRGWQAMPVLLKNCPNVETLVFEGLLHYVTDKCGNACDCVSREDRGSSLRSCRVKKLEIKGFRGTKRELTMIKHFLLSFPGLEEMWIHAQVKGHTELEVPGTYPLVVEMINLFCEISSCDVHFLVPTHLSKKLSLHNE</sequence>
<name>A0A6D2IH57_9BRAS</name>
<dbReference type="InterPro" id="IPR006566">
    <property type="entry name" value="FBD"/>
</dbReference>
<dbReference type="PROSITE" id="PS50181">
    <property type="entry name" value="FBOX"/>
    <property type="match status" value="1"/>
</dbReference>
<dbReference type="Gene3D" id="1.20.1280.50">
    <property type="match status" value="1"/>
</dbReference>
<proteinExistence type="predicted"/>
<dbReference type="SMART" id="SM00579">
    <property type="entry name" value="FBD"/>
    <property type="match status" value="1"/>
</dbReference>
<dbReference type="InterPro" id="IPR053781">
    <property type="entry name" value="F-box_AtFBL13-like"/>
</dbReference>
<dbReference type="Pfam" id="PF00646">
    <property type="entry name" value="F-box"/>
    <property type="match status" value="1"/>
</dbReference>
<dbReference type="InterPro" id="IPR001810">
    <property type="entry name" value="F-box_dom"/>
</dbReference>
<accession>A0A6D2IH57</accession>
<evidence type="ECO:0000313" key="3">
    <source>
        <dbReference type="Proteomes" id="UP000467841"/>
    </source>
</evidence>